<evidence type="ECO:0008006" key="4">
    <source>
        <dbReference type="Google" id="ProtNLM"/>
    </source>
</evidence>
<feature type="transmembrane region" description="Helical" evidence="1">
    <location>
        <begin position="64"/>
        <end position="85"/>
    </location>
</feature>
<dbReference type="EMBL" id="JAGQNX010000100">
    <property type="protein sequence ID" value="MCA9308513.1"/>
    <property type="molecule type" value="Genomic_DNA"/>
</dbReference>
<organism evidence="2 3">
    <name type="scientific">candidate division WWE3 bacterium</name>
    <dbReference type="NCBI Taxonomy" id="2053526"/>
    <lineage>
        <taxon>Bacteria</taxon>
        <taxon>Katanobacteria</taxon>
    </lineage>
</organism>
<name>A0A955EFH9_UNCKA</name>
<comment type="caution">
    <text evidence="2">The sequence shown here is derived from an EMBL/GenBank/DDBJ whole genome shotgun (WGS) entry which is preliminary data.</text>
</comment>
<evidence type="ECO:0000256" key="1">
    <source>
        <dbReference type="SAM" id="Phobius"/>
    </source>
</evidence>
<proteinExistence type="predicted"/>
<reference evidence="2" key="1">
    <citation type="submission" date="2020-04" db="EMBL/GenBank/DDBJ databases">
        <authorList>
            <person name="Zhang T."/>
        </authorList>
    </citation>
    <scope>NUCLEOTIDE SEQUENCE</scope>
    <source>
        <strain evidence="2">HKST-UBA79</strain>
    </source>
</reference>
<dbReference type="Proteomes" id="UP000740557">
    <property type="component" value="Unassembled WGS sequence"/>
</dbReference>
<dbReference type="AlphaFoldDB" id="A0A955EFH9"/>
<feature type="non-terminal residue" evidence="2">
    <location>
        <position position="100"/>
    </location>
</feature>
<keyword evidence="1" id="KW-0812">Transmembrane</keyword>
<evidence type="ECO:0000313" key="3">
    <source>
        <dbReference type="Proteomes" id="UP000740557"/>
    </source>
</evidence>
<accession>A0A955EFH9</accession>
<protein>
    <recommendedName>
        <fullName evidence="4">EamA domain-containing protein</fullName>
    </recommendedName>
</protein>
<keyword evidence="1" id="KW-0472">Membrane</keyword>
<gene>
    <name evidence="2" type="ORF">KC980_03300</name>
</gene>
<keyword evidence="1" id="KW-1133">Transmembrane helix</keyword>
<reference evidence="2" key="2">
    <citation type="journal article" date="2021" name="Microbiome">
        <title>Successional dynamics and alternative stable states in a saline activated sludge microbial community over 9 years.</title>
        <authorList>
            <person name="Wang Y."/>
            <person name="Ye J."/>
            <person name="Ju F."/>
            <person name="Liu L."/>
            <person name="Boyd J.A."/>
            <person name="Deng Y."/>
            <person name="Parks D.H."/>
            <person name="Jiang X."/>
            <person name="Yin X."/>
            <person name="Woodcroft B.J."/>
            <person name="Tyson G.W."/>
            <person name="Hugenholtz P."/>
            <person name="Polz M.F."/>
            <person name="Zhang T."/>
        </authorList>
    </citation>
    <scope>NUCLEOTIDE SEQUENCE</scope>
    <source>
        <strain evidence="2">HKST-UBA79</strain>
    </source>
</reference>
<feature type="transmembrane region" description="Helical" evidence="1">
    <location>
        <begin position="38"/>
        <end position="57"/>
    </location>
</feature>
<sequence>MSSAAVAVLYSLATITCWGTVNVVIKNLTNNLGEKSTLYYRGMFSAISSCLLLLAFLNESTFNITYIFYGAFLATFSYIGFYYLVRGLTVGKVGIVVPLN</sequence>
<evidence type="ECO:0000313" key="2">
    <source>
        <dbReference type="EMBL" id="MCA9308513.1"/>
    </source>
</evidence>